<keyword evidence="4" id="KW-1133">Transmembrane helix</keyword>
<dbReference type="GO" id="GO:0016020">
    <property type="term" value="C:membrane"/>
    <property type="evidence" value="ECO:0007669"/>
    <property type="project" value="InterPro"/>
</dbReference>
<evidence type="ECO:0000256" key="3">
    <source>
        <dbReference type="ARBA" id="ARBA00023012"/>
    </source>
</evidence>
<dbReference type="RefSeq" id="WP_142259091.1">
    <property type="nucleotide sequence ID" value="NZ_BMPV01000007.1"/>
</dbReference>
<feature type="transmembrane region" description="Helical" evidence="4">
    <location>
        <begin position="149"/>
        <end position="173"/>
    </location>
</feature>
<dbReference type="Gene3D" id="1.20.5.1930">
    <property type="match status" value="1"/>
</dbReference>
<evidence type="ECO:0000256" key="2">
    <source>
        <dbReference type="ARBA" id="ARBA00022777"/>
    </source>
</evidence>
<proteinExistence type="predicted"/>
<name>A0A543IWR3_9ACTN</name>
<dbReference type="AlphaFoldDB" id="A0A543IWR3"/>
<keyword evidence="7" id="KW-1185">Reference proteome</keyword>
<dbReference type="InterPro" id="IPR050482">
    <property type="entry name" value="Sensor_HK_TwoCompSys"/>
</dbReference>
<evidence type="ECO:0000259" key="5">
    <source>
        <dbReference type="Pfam" id="PF07730"/>
    </source>
</evidence>
<dbReference type="EMBL" id="VFPQ01000001">
    <property type="protein sequence ID" value="TQM75011.1"/>
    <property type="molecule type" value="Genomic_DNA"/>
</dbReference>
<comment type="caution">
    <text evidence="6">The sequence shown here is derived from an EMBL/GenBank/DDBJ whole genome shotgun (WGS) entry which is preliminary data.</text>
</comment>
<protein>
    <submittedName>
        <fullName evidence="6">Two-component system sensor histidine kinase DesK</fullName>
    </submittedName>
</protein>
<dbReference type="Pfam" id="PF07730">
    <property type="entry name" value="HisKA_3"/>
    <property type="match status" value="1"/>
</dbReference>
<keyword evidence="2 6" id="KW-0418">Kinase</keyword>
<dbReference type="PANTHER" id="PTHR24421:SF63">
    <property type="entry name" value="SENSOR HISTIDINE KINASE DESK"/>
    <property type="match status" value="1"/>
</dbReference>
<feature type="transmembrane region" description="Helical" evidence="4">
    <location>
        <begin position="21"/>
        <end position="38"/>
    </location>
</feature>
<dbReference type="SUPFAM" id="SSF55874">
    <property type="entry name" value="ATPase domain of HSP90 chaperone/DNA topoisomerase II/histidine kinase"/>
    <property type="match status" value="1"/>
</dbReference>
<dbReference type="CDD" id="cd16917">
    <property type="entry name" value="HATPase_UhpB-NarQ-NarX-like"/>
    <property type="match status" value="1"/>
</dbReference>
<evidence type="ECO:0000313" key="6">
    <source>
        <dbReference type="EMBL" id="TQM75011.1"/>
    </source>
</evidence>
<dbReference type="Proteomes" id="UP000319213">
    <property type="component" value="Unassembled WGS sequence"/>
</dbReference>
<gene>
    <name evidence="6" type="ORF">FHX40_1700</name>
</gene>
<dbReference type="PANTHER" id="PTHR24421">
    <property type="entry name" value="NITRATE/NITRITE SENSOR PROTEIN NARX-RELATED"/>
    <property type="match status" value="1"/>
</dbReference>
<reference evidence="6 7" key="1">
    <citation type="submission" date="2019-06" db="EMBL/GenBank/DDBJ databases">
        <title>Sequencing the genomes of 1000 actinobacteria strains.</title>
        <authorList>
            <person name="Klenk H.-P."/>
        </authorList>
    </citation>
    <scope>NUCLEOTIDE SEQUENCE [LARGE SCALE GENOMIC DNA]</scope>
    <source>
        <strain evidence="6 7">DSM 43186</strain>
    </source>
</reference>
<dbReference type="InterPro" id="IPR036890">
    <property type="entry name" value="HATPase_C_sf"/>
</dbReference>
<organism evidence="6 7">
    <name type="scientific">Thermopolyspora flexuosa</name>
    <dbReference type="NCBI Taxonomy" id="103836"/>
    <lineage>
        <taxon>Bacteria</taxon>
        <taxon>Bacillati</taxon>
        <taxon>Actinomycetota</taxon>
        <taxon>Actinomycetes</taxon>
        <taxon>Streptosporangiales</taxon>
        <taxon>Streptosporangiaceae</taxon>
        <taxon>Thermopolyspora</taxon>
    </lineage>
</organism>
<sequence>MRPRTVSERAPGPPSPSRLRRVRAFACGFVAFLGYPAAELAGLGLPGPVAVAAAAGLVAFGGLFVWVIWHNVPRPRTAATPYALAAMAALAVALQFALRGTWLITASFYLVTLAVLVLPPRRWPLALAAFWAGHVALAVGVLGRPFGAAALTGAGIALYGAACASLHGLMWLATRLRAARAELARAAITAERLRIARDLHDTLGRRLTEVVLRSELAARLVDREPERAAAEMREVGRGARELLAEVRATVSGYREADLDSELATAREIARAAGITLTVSLPPDPPPPSVAAVAAWVVREGVTNVLRHSVARACAVTVAEEDGGGPGGGRGYTVTVADDGPALGGRPVAEPGAGLTGLTERLAAAGGELSIEVDKEWFMLRARIPEVAA</sequence>
<keyword evidence="1" id="KW-0808">Transferase</keyword>
<feature type="domain" description="Signal transduction histidine kinase subgroup 3 dimerisation and phosphoacceptor" evidence="5">
    <location>
        <begin position="191"/>
        <end position="258"/>
    </location>
</feature>
<dbReference type="Gene3D" id="3.30.565.10">
    <property type="entry name" value="Histidine kinase-like ATPase, C-terminal domain"/>
    <property type="match status" value="1"/>
</dbReference>
<keyword evidence="4" id="KW-0812">Transmembrane</keyword>
<evidence type="ECO:0000313" key="7">
    <source>
        <dbReference type="Proteomes" id="UP000319213"/>
    </source>
</evidence>
<keyword evidence="4" id="KW-0472">Membrane</keyword>
<feature type="transmembrane region" description="Helical" evidence="4">
    <location>
        <begin position="50"/>
        <end position="69"/>
    </location>
</feature>
<dbReference type="GO" id="GO:0000155">
    <property type="term" value="F:phosphorelay sensor kinase activity"/>
    <property type="evidence" value="ECO:0007669"/>
    <property type="project" value="InterPro"/>
</dbReference>
<feature type="transmembrane region" description="Helical" evidence="4">
    <location>
        <begin position="78"/>
        <end position="96"/>
    </location>
</feature>
<accession>A0A543IWR3</accession>
<evidence type="ECO:0000256" key="1">
    <source>
        <dbReference type="ARBA" id="ARBA00022679"/>
    </source>
</evidence>
<dbReference type="GO" id="GO:0046983">
    <property type="term" value="F:protein dimerization activity"/>
    <property type="evidence" value="ECO:0007669"/>
    <property type="project" value="InterPro"/>
</dbReference>
<feature type="transmembrane region" description="Helical" evidence="4">
    <location>
        <begin position="125"/>
        <end position="143"/>
    </location>
</feature>
<evidence type="ECO:0000256" key="4">
    <source>
        <dbReference type="SAM" id="Phobius"/>
    </source>
</evidence>
<keyword evidence="3" id="KW-0902">Two-component regulatory system</keyword>
<dbReference type="OrthoDB" id="5241784at2"/>
<dbReference type="InterPro" id="IPR011712">
    <property type="entry name" value="Sig_transdc_His_kin_sub3_dim/P"/>
</dbReference>